<evidence type="ECO:0000313" key="6">
    <source>
        <dbReference type="Proteomes" id="UP001431209"/>
    </source>
</evidence>
<dbReference type="GO" id="GO:0006897">
    <property type="term" value="P:endocytosis"/>
    <property type="evidence" value="ECO:0007669"/>
    <property type="project" value="TreeGrafter"/>
</dbReference>
<organism evidence="5 6">
    <name type="scientific">Acrasis kona</name>
    <dbReference type="NCBI Taxonomy" id="1008807"/>
    <lineage>
        <taxon>Eukaryota</taxon>
        <taxon>Discoba</taxon>
        <taxon>Heterolobosea</taxon>
        <taxon>Tetramitia</taxon>
        <taxon>Eutetramitia</taxon>
        <taxon>Acrasidae</taxon>
        <taxon>Acrasis</taxon>
    </lineage>
</organism>
<name>A0AAW2YVV6_9EUKA</name>
<dbReference type="InterPro" id="IPR027417">
    <property type="entry name" value="P-loop_NTPase"/>
</dbReference>
<dbReference type="GO" id="GO:0008017">
    <property type="term" value="F:microtubule binding"/>
    <property type="evidence" value="ECO:0007669"/>
    <property type="project" value="TreeGrafter"/>
</dbReference>
<dbReference type="SUPFAM" id="SSF52540">
    <property type="entry name" value="P-loop containing nucleoside triphosphate hydrolases"/>
    <property type="match status" value="1"/>
</dbReference>
<dbReference type="InterPro" id="IPR045063">
    <property type="entry name" value="Dynamin_N"/>
</dbReference>
<feature type="domain" description="Dynamin-type G" evidence="4">
    <location>
        <begin position="32"/>
        <end position="353"/>
    </location>
</feature>
<dbReference type="InterPro" id="IPR001401">
    <property type="entry name" value="Dynamin_GTPase"/>
</dbReference>
<dbReference type="Proteomes" id="UP001431209">
    <property type="component" value="Unassembled WGS sequence"/>
</dbReference>
<dbReference type="GO" id="GO:0005525">
    <property type="term" value="F:GTP binding"/>
    <property type="evidence" value="ECO:0007669"/>
    <property type="project" value="InterPro"/>
</dbReference>
<gene>
    <name evidence="5" type="ORF">AKO1_012507</name>
</gene>
<comment type="caution">
    <text evidence="5">The sequence shown here is derived from an EMBL/GenBank/DDBJ whole genome shotgun (WGS) entry which is preliminary data.</text>
</comment>
<dbReference type="InterPro" id="IPR022812">
    <property type="entry name" value="Dynamin"/>
</dbReference>
<dbReference type="CDD" id="cd08771">
    <property type="entry name" value="DLP_1"/>
    <property type="match status" value="1"/>
</dbReference>
<dbReference type="GO" id="GO:0000266">
    <property type="term" value="P:mitochondrial fission"/>
    <property type="evidence" value="ECO:0007669"/>
    <property type="project" value="TreeGrafter"/>
</dbReference>
<dbReference type="GO" id="GO:0016559">
    <property type="term" value="P:peroxisome fission"/>
    <property type="evidence" value="ECO:0007669"/>
    <property type="project" value="TreeGrafter"/>
</dbReference>
<dbReference type="InterPro" id="IPR030381">
    <property type="entry name" value="G_DYNAMIN_dom"/>
</dbReference>
<protein>
    <recommendedName>
        <fullName evidence="7">P-loop containing nucleoside triphosphate hydrolase protein</fullName>
    </recommendedName>
</protein>
<dbReference type="Pfam" id="PF01031">
    <property type="entry name" value="Dynamin_M"/>
    <property type="match status" value="1"/>
</dbReference>
<dbReference type="PROSITE" id="PS51388">
    <property type="entry name" value="GED"/>
    <property type="match status" value="1"/>
</dbReference>
<dbReference type="Gene3D" id="3.40.50.300">
    <property type="entry name" value="P-loop containing nucleotide triphosphate hydrolases"/>
    <property type="match status" value="1"/>
</dbReference>
<evidence type="ECO:0000259" key="4">
    <source>
        <dbReference type="PROSITE" id="PS51718"/>
    </source>
</evidence>
<dbReference type="InterPro" id="IPR000375">
    <property type="entry name" value="Dynamin_stalk"/>
</dbReference>
<keyword evidence="2" id="KW-0342">GTP-binding</keyword>
<dbReference type="PANTHER" id="PTHR11566:SF21">
    <property type="entry name" value="DYNAMIN RELATED PROTEIN 1, ISOFORM A"/>
    <property type="match status" value="1"/>
</dbReference>
<dbReference type="PRINTS" id="PR00195">
    <property type="entry name" value="DYNAMIN"/>
</dbReference>
<dbReference type="Pfam" id="PF00350">
    <property type="entry name" value="Dynamin_N"/>
    <property type="match status" value="1"/>
</dbReference>
<evidence type="ECO:0000256" key="2">
    <source>
        <dbReference type="ARBA" id="ARBA00023134"/>
    </source>
</evidence>
<dbReference type="EMBL" id="JAOPGA020000776">
    <property type="protein sequence ID" value="KAL0481586.1"/>
    <property type="molecule type" value="Genomic_DNA"/>
</dbReference>
<dbReference type="GO" id="GO:0003924">
    <property type="term" value="F:GTPase activity"/>
    <property type="evidence" value="ECO:0007669"/>
    <property type="project" value="InterPro"/>
</dbReference>
<dbReference type="AlphaFoldDB" id="A0AAW2YVV6"/>
<proteinExistence type="predicted"/>
<evidence type="ECO:0000259" key="3">
    <source>
        <dbReference type="PROSITE" id="PS51388"/>
    </source>
</evidence>
<evidence type="ECO:0000313" key="5">
    <source>
        <dbReference type="EMBL" id="KAL0481586.1"/>
    </source>
</evidence>
<dbReference type="GO" id="GO:0016020">
    <property type="term" value="C:membrane"/>
    <property type="evidence" value="ECO:0007669"/>
    <property type="project" value="TreeGrafter"/>
</dbReference>
<dbReference type="InterPro" id="IPR020850">
    <property type="entry name" value="GED_dom"/>
</dbReference>
<dbReference type="Gene3D" id="1.20.120.1240">
    <property type="entry name" value="Dynamin, middle domain"/>
    <property type="match status" value="1"/>
</dbReference>
<dbReference type="SMART" id="SM00053">
    <property type="entry name" value="DYNc"/>
    <property type="match status" value="1"/>
</dbReference>
<reference evidence="5 6" key="1">
    <citation type="submission" date="2024-03" db="EMBL/GenBank/DDBJ databases">
        <title>The Acrasis kona genome and developmental transcriptomes reveal deep origins of eukaryotic multicellular pathways.</title>
        <authorList>
            <person name="Sheikh S."/>
            <person name="Fu C.-J."/>
            <person name="Brown M.W."/>
            <person name="Baldauf S.L."/>
        </authorList>
    </citation>
    <scope>NUCLEOTIDE SEQUENCE [LARGE SCALE GENOMIC DNA]</scope>
    <source>
        <strain evidence="5 6">ATCC MYA-3509</strain>
    </source>
</reference>
<dbReference type="PANTHER" id="PTHR11566">
    <property type="entry name" value="DYNAMIN"/>
    <property type="match status" value="1"/>
</dbReference>
<dbReference type="Pfam" id="PF02212">
    <property type="entry name" value="GED"/>
    <property type="match status" value="1"/>
</dbReference>
<keyword evidence="6" id="KW-1185">Reference proteome</keyword>
<evidence type="ECO:0000256" key="1">
    <source>
        <dbReference type="ARBA" id="ARBA00022741"/>
    </source>
</evidence>
<feature type="domain" description="GED" evidence="3">
    <location>
        <begin position="613"/>
        <end position="704"/>
    </location>
</feature>
<accession>A0AAW2YVV6</accession>
<dbReference type="GO" id="GO:0005739">
    <property type="term" value="C:mitochondrion"/>
    <property type="evidence" value="ECO:0007669"/>
    <property type="project" value="TreeGrafter"/>
</dbReference>
<dbReference type="InterPro" id="IPR003130">
    <property type="entry name" value="GED"/>
</dbReference>
<dbReference type="GO" id="GO:0048312">
    <property type="term" value="P:intracellular distribution of mitochondria"/>
    <property type="evidence" value="ECO:0007669"/>
    <property type="project" value="TreeGrafter"/>
</dbReference>
<keyword evidence="1" id="KW-0547">Nucleotide-binding</keyword>
<dbReference type="GO" id="GO:0005874">
    <property type="term" value="C:microtubule"/>
    <property type="evidence" value="ECO:0007669"/>
    <property type="project" value="TreeGrafter"/>
</dbReference>
<dbReference type="PROSITE" id="PS51718">
    <property type="entry name" value="G_DYNAMIN_2"/>
    <property type="match status" value="1"/>
</dbReference>
<evidence type="ECO:0008006" key="7">
    <source>
        <dbReference type="Google" id="ProtNLM"/>
    </source>
</evidence>
<sequence>MTSNLEDTEYKFRSHQLISVVNKMRDEGAQFDVDIPTIVFCGNQSAGKSSLIEAISSITVPRSEGTCTRCPMEVRLTDDGENQEKSHEPDSKWRAKITLRLEFDDSSPTSTRRPKPEEVEFGDVLQDKSLVQDALRRAQKAVLNPSREIDHYIKADEDELEKEQDELQFTRNVVCIHITGAKVNLTLIDLPGIIRSTEKDQDKHFIARVINIVKEYITKKNSIIIATVSCKDEIQNQEIFNLAKEADPEGERTIGVLTKPDTVGEHEEKDWVNIMRGEKFSLALGYYMVKNPSTKRLKDDITFEEAREEEREFFKSSQVWGQYINKFEDRFGVDHVRSALSRKLVEMIESTLPEMRNTIDTTLSNIKAQLKELPEQVSNDYRLELTQLIRSYTANVQDLVLVTNGKVKIHQKLKECYKRFVKQLKDTRPCLVVEKKSDNNYTLDEVRGEIESQRGRDLTGFVQYGPVRVIINKSQKDWGEIALGVLSEHHKLLQEAALEEIDKHFLRFKQLRERVRYYIEQHANEMSNSSSTLVDTLANAEVSVPITENEHYYQAIVEKEMSKYKKEPSSIDPNNNNYKNEQEDQALRSLNSLGYNIKKEDLARLLKDPDEEVHRVIASARAYHKVSRKSFTDAILKTINYVFYRKFAESVNDFIIKELNILNGDDDHLAKLLSEDKSVVYKRKTLREQEARLRKVNQEMMKVV</sequence>